<keyword evidence="5" id="KW-0997">Cell inner membrane</keyword>
<gene>
    <name evidence="13" type="ORF">NSPWAT_1971</name>
</gene>
<keyword evidence="6" id="KW-0812">Transmembrane</keyword>
<reference evidence="13 14" key="1">
    <citation type="submission" date="2022-09" db="EMBL/GenBank/DDBJ databases">
        <authorList>
            <person name="Kop L."/>
        </authorList>
    </citation>
    <scope>NUCLEOTIDE SEQUENCE [LARGE SCALE GENOMIC DNA]</scope>
    <source>
        <strain evidence="13 14">347</strain>
    </source>
</reference>
<dbReference type="InterPro" id="IPR045584">
    <property type="entry name" value="Pilin-like"/>
</dbReference>
<keyword evidence="8" id="KW-0472">Membrane</keyword>
<evidence type="ECO:0000256" key="7">
    <source>
        <dbReference type="ARBA" id="ARBA00022989"/>
    </source>
</evidence>
<comment type="similarity">
    <text evidence="9">Belongs to the GSP H family.</text>
</comment>
<dbReference type="SUPFAM" id="SSF54523">
    <property type="entry name" value="Pili subunits"/>
    <property type="match status" value="1"/>
</dbReference>
<sequence length="213" mass="23401">MATRQSPLNRPPTRRPPPPPEPEDTPEKAWPMVEVVTAAVIAVLLLFGGIPQIFKWWDAAQLESDVEEVYFILAQARSRAIKSGGDVLVVFDPAARAYTLYLDKNKNGTGEPGEVLTEQTLPEALQFAPPEVLTDIMDIWGGETLDQEAVVLNKGGHTLIFSNQGQASTDGAIYLAPNPAGDEPLDHLHAIQVFNYGHLRIARYAPENTPPWK</sequence>
<evidence type="ECO:0000259" key="12">
    <source>
        <dbReference type="Pfam" id="PF12019"/>
    </source>
</evidence>
<evidence type="ECO:0000256" key="4">
    <source>
        <dbReference type="ARBA" id="ARBA00022481"/>
    </source>
</evidence>
<evidence type="ECO:0000256" key="11">
    <source>
        <dbReference type="SAM" id="MobiDB-lite"/>
    </source>
</evidence>
<evidence type="ECO:0000256" key="8">
    <source>
        <dbReference type="ARBA" id="ARBA00023136"/>
    </source>
</evidence>
<evidence type="ECO:0000313" key="13">
    <source>
        <dbReference type="EMBL" id="CAI2718827.1"/>
    </source>
</evidence>
<dbReference type="Proteomes" id="UP001157733">
    <property type="component" value="Chromosome"/>
</dbReference>
<keyword evidence="4" id="KW-0488">Methylation</keyword>
<feature type="domain" description="General secretion pathway GspH" evidence="12">
    <location>
        <begin position="69"/>
        <end position="178"/>
    </location>
</feature>
<comment type="subcellular location">
    <subcellularLocation>
        <location evidence="1">Cell inner membrane</location>
        <topology evidence="1">Single-pass membrane protein</topology>
    </subcellularLocation>
</comment>
<keyword evidence="14" id="KW-1185">Reference proteome</keyword>
<dbReference type="RefSeq" id="WP_282011701.1">
    <property type="nucleotide sequence ID" value="NZ_OX336137.1"/>
</dbReference>
<evidence type="ECO:0000256" key="1">
    <source>
        <dbReference type="ARBA" id="ARBA00004377"/>
    </source>
</evidence>
<organism evidence="13 14">
    <name type="scientific">Nitrospina watsonii</name>
    <dbReference type="NCBI Taxonomy" id="1323948"/>
    <lineage>
        <taxon>Bacteria</taxon>
        <taxon>Pseudomonadati</taxon>
        <taxon>Nitrospinota/Tectimicrobiota group</taxon>
        <taxon>Nitrospinota</taxon>
        <taxon>Nitrospinia</taxon>
        <taxon>Nitrospinales</taxon>
        <taxon>Nitrospinaceae</taxon>
        <taxon>Nitrospina</taxon>
    </lineage>
</organism>
<evidence type="ECO:0000256" key="9">
    <source>
        <dbReference type="ARBA" id="ARBA00025772"/>
    </source>
</evidence>
<dbReference type="EMBL" id="OX336137">
    <property type="protein sequence ID" value="CAI2718827.1"/>
    <property type="molecule type" value="Genomic_DNA"/>
</dbReference>
<feature type="region of interest" description="Disordered" evidence="11">
    <location>
        <begin position="1"/>
        <end position="27"/>
    </location>
</feature>
<keyword evidence="7" id="KW-1133">Transmembrane helix</keyword>
<evidence type="ECO:0000313" key="14">
    <source>
        <dbReference type="Proteomes" id="UP001157733"/>
    </source>
</evidence>
<evidence type="ECO:0000256" key="10">
    <source>
        <dbReference type="ARBA" id="ARBA00030775"/>
    </source>
</evidence>
<dbReference type="InterPro" id="IPR022346">
    <property type="entry name" value="T2SS_GspH"/>
</dbReference>
<evidence type="ECO:0000256" key="6">
    <source>
        <dbReference type="ARBA" id="ARBA00022692"/>
    </source>
</evidence>
<accession>A0ABM9HF24</accession>
<evidence type="ECO:0000256" key="5">
    <source>
        <dbReference type="ARBA" id="ARBA00022519"/>
    </source>
</evidence>
<proteinExistence type="inferred from homology"/>
<dbReference type="Pfam" id="PF12019">
    <property type="entry name" value="GspH"/>
    <property type="match status" value="1"/>
</dbReference>
<name>A0ABM9HF24_9BACT</name>
<keyword evidence="3" id="KW-1003">Cell membrane</keyword>
<evidence type="ECO:0000256" key="3">
    <source>
        <dbReference type="ARBA" id="ARBA00022475"/>
    </source>
</evidence>
<evidence type="ECO:0000256" key="2">
    <source>
        <dbReference type="ARBA" id="ARBA00021549"/>
    </source>
</evidence>
<protein>
    <recommendedName>
        <fullName evidence="2">Type II secretion system protein H</fullName>
    </recommendedName>
    <alternativeName>
        <fullName evidence="10">General secretion pathway protein H</fullName>
    </alternativeName>
</protein>